<dbReference type="Proteomes" id="UP000287969">
    <property type="component" value="Chromosome"/>
</dbReference>
<dbReference type="GO" id="GO:0003824">
    <property type="term" value="F:catalytic activity"/>
    <property type="evidence" value="ECO:0007669"/>
    <property type="project" value="InterPro"/>
</dbReference>
<dbReference type="EMBL" id="CP035282">
    <property type="protein sequence ID" value="QAT63122.1"/>
    <property type="molecule type" value="Genomic_DNA"/>
</dbReference>
<dbReference type="InterPro" id="IPR058240">
    <property type="entry name" value="rSAM_sf"/>
</dbReference>
<dbReference type="CDD" id="cd01335">
    <property type="entry name" value="Radical_SAM"/>
    <property type="match status" value="1"/>
</dbReference>
<organism evidence="10 11">
    <name type="scientific">Acidilutibacter cellobiosedens</name>
    <dbReference type="NCBI Taxonomy" id="2507161"/>
    <lineage>
        <taxon>Bacteria</taxon>
        <taxon>Bacillati</taxon>
        <taxon>Bacillota</taxon>
        <taxon>Tissierellia</taxon>
        <taxon>Tissierellales</taxon>
        <taxon>Acidilutibacteraceae</taxon>
        <taxon>Acidilutibacter</taxon>
    </lineage>
</organism>
<dbReference type="InterPro" id="IPR034466">
    <property type="entry name" value="Methyltransferase_Class_B"/>
</dbReference>
<evidence type="ECO:0000313" key="10">
    <source>
        <dbReference type="EMBL" id="QAT63122.1"/>
    </source>
</evidence>
<name>A0A410QG95_9FIRM</name>
<keyword evidence="5" id="KW-0479">Metal-binding</keyword>
<dbReference type="Gene3D" id="3.80.30.20">
    <property type="entry name" value="tm_1862 like domain"/>
    <property type="match status" value="1"/>
</dbReference>
<dbReference type="SFLD" id="SFLDG01123">
    <property type="entry name" value="methyltransferase_(Class_B)"/>
    <property type="match status" value="1"/>
</dbReference>
<dbReference type="SUPFAM" id="SSF52242">
    <property type="entry name" value="Cobalamin (vitamin B12)-binding domain"/>
    <property type="match status" value="1"/>
</dbReference>
<dbReference type="PROSITE" id="PS51918">
    <property type="entry name" value="RADICAL_SAM"/>
    <property type="match status" value="1"/>
</dbReference>
<dbReference type="GO" id="GO:0051539">
    <property type="term" value="F:4 iron, 4 sulfur cluster binding"/>
    <property type="evidence" value="ECO:0007669"/>
    <property type="project" value="UniProtKB-KW"/>
</dbReference>
<gene>
    <name evidence="10" type="ORF">EQM13_16875</name>
</gene>
<keyword evidence="2" id="KW-0489">Methyltransferase</keyword>
<dbReference type="InterPro" id="IPR007197">
    <property type="entry name" value="rSAM"/>
</dbReference>
<dbReference type="Pfam" id="PF04055">
    <property type="entry name" value="Radical_SAM"/>
    <property type="match status" value="1"/>
</dbReference>
<evidence type="ECO:0000313" key="11">
    <source>
        <dbReference type="Proteomes" id="UP000287969"/>
    </source>
</evidence>
<evidence type="ECO:0000259" key="9">
    <source>
        <dbReference type="PROSITE" id="PS51918"/>
    </source>
</evidence>
<evidence type="ECO:0000256" key="4">
    <source>
        <dbReference type="ARBA" id="ARBA00022691"/>
    </source>
</evidence>
<dbReference type="SUPFAM" id="SSF102114">
    <property type="entry name" value="Radical SAM enzymes"/>
    <property type="match status" value="1"/>
</dbReference>
<dbReference type="SFLD" id="SFLDG01082">
    <property type="entry name" value="B12-binding_domain_containing"/>
    <property type="match status" value="1"/>
</dbReference>
<keyword evidence="4" id="KW-0949">S-adenosyl-L-methionine</keyword>
<keyword evidence="3" id="KW-0808">Transferase</keyword>
<dbReference type="OrthoDB" id="9801424at2"/>
<keyword evidence="7" id="KW-0411">Iron-sulfur</keyword>
<dbReference type="InterPro" id="IPR023404">
    <property type="entry name" value="rSAM_horseshoe"/>
</dbReference>
<dbReference type="InterPro" id="IPR051198">
    <property type="entry name" value="BchE-like"/>
</dbReference>
<dbReference type="InterPro" id="IPR036724">
    <property type="entry name" value="Cobalamin-bd_sf"/>
</dbReference>
<evidence type="ECO:0000256" key="6">
    <source>
        <dbReference type="ARBA" id="ARBA00023004"/>
    </source>
</evidence>
<dbReference type="PANTHER" id="PTHR43409">
    <property type="entry name" value="ANAEROBIC MAGNESIUM-PROTOPORPHYRIN IX MONOMETHYL ESTER CYCLASE-RELATED"/>
    <property type="match status" value="1"/>
</dbReference>
<dbReference type="AlphaFoldDB" id="A0A410QG95"/>
<dbReference type="SMART" id="SM00729">
    <property type="entry name" value="Elp3"/>
    <property type="match status" value="1"/>
</dbReference>
<protein>
    <submittedName>
        <fullName evidence="10">Radical SAM protein</fullName>
    </submittedName>
</protein>
<dbReference type="GO" id="GO:0031419">
    <property type="term" value="F:cobalamin binding"/>
    <property type="evidence" value="ECO:0007669"/>
    <property type="project" value="InterPro"/>
</dbReference>
<evidence type="ECO:0000256" key="1">
    <source>
        <dbReference type="ARBA" id="ARBA00001966"/>
    </source>
</evidence>
<keyword evidence="6" id="KW-0408">Iron</keyword>
<sequence>MKRLLDVLLIAAPSPSPLAVISNRVTSYPPLGICSIATYLKIHNYVAEICDLQLEHNNIGTIIDIINIKKPRIIGISTTTESYQCGLRIAKLCKETDDSIIIVMGGAHVTFEYNDALKNSFVDIISLREGEETLKELCDFYIGKSITSLYEIRGIVYRDGNKVMKTKNRAFITNLDEIPFPERKFVEINKYRTPGTISSSRGCPGRCIFCAAGAMGGGRYRSRSAQSVVDEIDYLTKLGINYFHFVDDTVTADVERLELLINEFTKKKNKDNNFQWACESRVDIVTKDLMKWLKKSGCVSIQFGVESGSQTMLNSMRKGISLEQIRKAFSLAAEAEIPTSCCFIIGNPDDTRTTTEESIAFAEELSSIGAYIVYSISTPYPGTYMFNHADELGLEIFDKNWDHYTTYTSVMNTKHLTTQEIQTYFFDASTSKSINCSESHKKRTEYIRKSIFNVKGE</sequence>
<comment type="cofactor">
    <cofactor evidence="1">
        <name>[4Fe-4S] cluster</name>
        <dbReference type="ChEBI" id="CHEBI:49883"/>
    </cofactor>
</comment>
<dbReference type="PANTHER" id="PTHR43409:SF7">
    <property type="entry name" value="BLL1977 PROTEIN"/>
    <property type="match status" value="1"/>
</dbReference>
<dbReference type="InterPro" id="IPR006638">
    <property type="entry name" value="Elp3/MiaA/NifB-like_rSAM"/>
</dbReference>
<evidence type="ECO:0000256" key="3">
    <source>
        <dbReference type="ARBA" id="ARBA00022679"/>
    </source>
</evidence>
<evidence type="ECO:0000259" key="8">
    <source>
        <dbReference type="PROSITE" id="PS51332"/>
    </source>
</evidence>
<feature type="domain" description="B12-binding" evidence="8">
    <location>
        <begin position="13"/>
        <end position="148"/>
    </location>
</feature>
<dbReference type="RefSeq" id="WP_128753316.1">
    <property type="nucleotide sequence ID" value="NZ_CP035282.1"/>
</dbReference>
<proteinExistence type="predicted"/>
<evidence type="ECO:0000256" key="7">
    <source>
        <dbReference type="ARBA" id="ARBA00023014"/>
    </source>
</evidence>
<keyword evidence="11" id="KW-1185">Reference proteome</keyword>
<dbReference type="Pfam" id="PF02310">
    <property type="entry name" value="B12-binding"/>
    <property type="match status" value="1"/>
</dbReference>
<dbReference type="SFLD" id="SFLDS00029">
    <property type="entry name" value="Radical_SAM"/>
    <property type="match status" value="1"/>
</dbReference>
<dbReference type="InterPro" id="IPR006158">
    <property type="entry name" value="Cobalamin-bd"/>
</dbReference>
<dbReference type="KEGG" id="spoa:EQM13_16875"/>
<dbReference type="GO" id="GO:0046872">
    <property type="term" value="F:metal ion binding"/>
    <property type="evidence" value="ECO:0007669"/>
    <property type="project" value="UniProtKB-KW"/>
</dbReference>
<evidence type="ECO:0000256" key="5">
    <source>
        <dbReference type="ARBA" id="ARBA00022723"/>
    </source>
</evidence>
<evidence type="ECO:0000256" key="2">
    <source>
        <dbReference type="ARBA" id="ARBA00022603"/>
    </source>
</evidence>
<dbReference type="PROSITE" id="PS51332">
    <property type="entry name" value="B12_BINDING"/>
    <property type="match status" value="1"/>
</dbReference>
<reference evidence="11" key="1">
    <citation type="submission" date="2019-01" db="EMBL/GenBank/DDBJ databases">
        <title>Draft genomes of a novel of Sporanaerobacter strains.</title>
        <authorList>
            <person name="Ma S."/>
        </authorList>
    </citation>
    <scope>NUCLEOTIDE SEQUENCE [LARGE SCALE GENOMIC DNA]</scope>
    <source>
        <strain evidence="11">NJN-17</strain>
    </source>
</reference>
<accession>A0A410QG95</accession>
<feature type="domain" description="Radical SAM core" evidence="9">
    <location>
        <begin position="189"/>
        <end position="414"/>
    </location>
</feature>
<dbReference type="Gene3D" id="3.40.50.280">
    <property type="entry name" value="Cobalamin-binding domain"/>
    <property type="match status" value="1"/>
</dbReference>
<dbReference type="CDD" id="cd02068">
    <property type="entry name" value="radical_SAM_B12_BD"/>
    <property type="match status" value="1"/>
</dbReference>